<dbReference type="AlphaFoldDB" id="A0A645FHC4"/>
<proteinExistence type="predicted"/>
<dbReference type="EMBL" id="VSSQ01060320">
    <property type="protein sequence ID" value="MPN13771.1"/>
    <property type="molecule type" value="Genomic_DNA"/>
</dbReference>
<name>A0A645FHC4_9ZZZZ</name>
<gene>
    <name evidence="1" type="ORF">SDC9_161097</name>
</gene>
<evidence type="ECO:0000313" key="1">
    <source>
        <dbReference type="EMBL" id="MPN13771.1"/>
    </source>
</evidence>
<organism evidence="1">
    <name type="scientific">bioreactor metagenome</name>
    <dbReference type="NCBI Taxonomy" id="1076179"/>
    <lineage>
        <taxon>unclassified sequences</taxon>
        <taxon>metagenomes</taxon>
        <taxon>ecological metagenomes</taxon>
    </lineage>
</organism>
<sequence>MANEQINDLTGRRGICLKQGQPRITGIAGVVVDTQIDMLLIFCGGIAKQLRACHIHCDNVLWLPAFVVQFNAHVIVTA</sequence>
<reference evidence="1" key="1">
    <citation type="submission" date="2019-08" db="EMBL/GenBank/DDBJ databases">
        <authorList>
            <person name="Kucharzyk K."/>
            <person name="Murdoch R.W."/>
            <person name="Higgins S."/>
            <person name="Loffler F."/>
        </authorList>
    </citation>
    <scope>NUCLEOTIDE SEQUENCE</scope>
</reference>
<comment type="caution">
    <text evidence="1">The sequence shown here is derived from an EMBL/GenBank/DDBJ whole genome shotgun (WGS) entry which is preliminary data.</text>
</comment>
<protein>
    <submittedName>
        <fullName evidence="1">Uncharacterized protein</fullName>
    </submittedName>
</protein>
<accession>A0A645FHC4</accession>